<dbReference type="EMBL" id="OX465080">
    <property type="protein sequence ID" value="CAI9281664.1"/>
    <property type="molecule type" value="Genomic_DNA"/>
</dbReference>
<name>A0AA36E341_LACSI</name>
<sequence length="206" mass="23858">MVFNFWKQARVLQRGGIRLAWRSKERVSGLRSDQERIVTIKIRSRKIVLRGEVIWEELEAFETLDLDSISPLSLPLPLEAGIREILAHPSVSRPPSSLLEPHFSSNRNIGLYHLHEPKDSPSPSPESVNFSLAIAGICELCLMYTYQAGPSWFQTVTNSWKSRFNAISMRLSCTYIHICRVEGENYHLVLNKQWGWEGWRWIKHMV</sequence>
<organism evidence="1 2">
    <name type="scientific">Lactuca saligna</name>
    <name type="common">Willowleaf lettuce</name>
    <dbReference type="NCBI Taxonomy" id="75948"/>
    <lineage>
        <taxon>Eukaryota</taxon>
        <taxon>Viridiplantae</taxon>
        <taxon>Streptophyta</taxon>
        <taxon>Embryophyta</taxon>
        <taxon>Tracheophyta</taxon>
        <taxon>Spermatophyta</taxon>
        <taxon>Magnoliopsida</taxon>
        <taxon>eudicotyledons</taxon>
        <taxon>Gunneridae</taxon>
        <taxon>Pentapetalae</taxon>
        <taxon>asterids</taxon>
        <taxon>campanulids</taxon>
        <taxon>Asterales</taxon>
        <taxon>Asteraceae</taxon>
        <taxon>Cichorioideae</taxon>
        <taxon>Cichorieae</taxon>
        <taxon>Lactucinae</taxon>
        <taxon>Lactuca</taxon>
    </lineage>
</organism>
<proteinExistence type="predicted"/>
<reference evidence="1" key="1">
    <citation type="submission" date="2023-04" db="EMBL/GenBank/DDBJ databases">
        <authorList>
            <person name="Vijverberg K."/>
            <person name="Xiong W."/>
            <person name="Schranz E."/>
        </authorList>
    </citation>
    <scope>NUCLEOTIDE SEQUENCE</scope>
</reference>
<evidence type="ECO:0000313" key="2">
    <source>
        <dbReference type="Proteomes" id="UP001177003"/>
    </source>
</evidence>
<evidence type="ECO:0000313" key="1">
    <source>
        <dbReference type="EMBL" id="CAI9281664.1"/>
    </source>
</evidence>
<dbReference type="Proteomes" id="UP001177003">
    <property type="component" value="Chromosome 4"/>
</dbReference>
<keyword evidence="2" id="KW-1185">Reference proteome</keyword>
<gene>
    <name evidence="1" type="ORF">LSALG_LOCUS21351</name>
</gene>
<protein>
    <submittedName>
        <fullName evidence="1">Uncharacterized protein</fullName>
    </submittedName>
</protein>
<accession>A0AA36E341</accession>
<dbReference type="AlphaFoldDB" id="A0AA36E341"/>